<protein>
    <submittedName>
        <fullName evidence="3">Nucleus export protein BRR6</fullName>
    </submittedName>
</protein>
<feature type="transmembrane region" description="Helical" evidence="1">
    <location>
        <begin position="80"/>
        <end position="101"/>
    </location>
</feature>
<evidence type="ECO:0000313" key="4">
    <source>
        <dbReference type="Proteomes" id="UP001516464"/>
    </source>
</evidence>
<evidence type="ECO:0000259" key="2">
    <source>
        <dbReference type="SMART" id="SM01042"/>
    </source>
</evidence>
<dbReference type="PANTHER" id="PTHR28136">
    <property type="entry name" value="NUCLEUS EXPORT PROTEIN BRR6"/>
    <property type="match status" value="1"/>
</dbReference>
<keyword evidence="1" id="KW-1133">Transmembrane helix</keyword>
<evidence type="ECO:0000256" key="1">
    <source>
        <dbReference type="SAM" id="Phobius"/>
    </source>
</evidence>
<organism evidence="3 4">
    <name type="scientific">Astathelohania contejeani</name>
    <dbReference type="NCBI Taxonomy" id="164912"/>
    <lineage>
        <taxon>Eukaryota</taxon>
        <taxon>Fungi</taxon>
        <taxon>Fungi incertae sedis</taxon>
        <taxon>Microsporidia</taxon>
        <taxon>Astathelohaniidae</taxon>
        <taxon>Astathelohania</taxon>
    </lineage>
</organism>
<dbReference type="SMART" id="SM01042">
    <property type="entry name" value="Brr6_like_C_C"/>
    <property type="match status" value="1"/>
</dbReference>
<reference evidence="3 4" key="1">
    <citation type="submission" date="2019-01" db="EMBL/GenBank/DDBJ databases">
        <title>Genomes sequencing and comparative genomics of infectious freshwater microsporidia, Cucumispora dikerogammari and Thelohania contejeani.</title>
        <authorList>
            <person name="Cormier A."/>
            <person name="Giraud I."/>
            <person name="Wattier R."/>
            <person name="Teixeira M."/>
            <person name="Grandjean F."/>
            <person name="Rigaud T."/>
            <person name="Cordaux R."/>
        </authorList>
    </citation>
    <scope>NUCLEOTIDE SEQUENCE [LARGE SCALE GENOMIC DNA]</scope>
    <source>
        <strain evidence="3">T1</strain>
        <tissue evidence="3">Spores</tissue>
    </source>
</reference>
<dbReference type="EMBL" id="SBIQ01000093">
    <property type="protein sequence ID" value="KAF7683377.1"/>
    <property type="molecule type" value="Genomic_DNA"/>
</dbReference>
<gene>
    <name evidence="3" type="primary">BRR6</name>
    <name evidence="3" type="ORF">TCON_1417</name>
</gene>
<keyword evidence="1" id="KW-0812">Transmembrane</keyword>
<evidence type="ECO:0000313" key="3">
    <source>
        <dbReference type="EMBL" id="KAF7683377.1"/>
    </source>
</evidence>
<keyword evidence="4" id="KW-1185">Reference proteome</keyword>
<name>A0ABQ7HYW5_9MICR</name>
<dbReference type="Proteomes" id="UP001516464">
    <property type="component" value="Unassembled WGS sequence"/>
</dbReference>
<dbReference type="PANTHER" id="PTHR28136:SF1">
    <property type="entry name" value="NUCLEUS EXPORT PROTEIN BRL1"/>
    <property type="match status" value="1"/>
</dbReference>
<sequence>MKPVPMDVELELKWEDAISTQAESRSPVIKKRKSYAIKPVSGSGTIIQPSSSSNVFSSSSKTNQSFFIDFPLIMIRYLHLLLNFIVIFLLSYILISLVLMLKNDIKYKIDNSKQVLRGIIEESRRKYMENRCDPSTRPPALRKQCMEWECMMNRNENSIEMSKIMMEVVGELVDGFIQKVSYKSVGLGMIFLIIFLKYRNCGN</sequence>
<dbReference type="InterPro" id="IPR040202">
    <property type="entry name" value="Brl1/Brr6"/>
</dbReference>
<keyword evidence="1" id="KW-0472">Membrane</keyword>
<comment type="caution">
    <text evidence="3">The sequence shown here is derived from an EMBL/GenBank/DDBJ whole genome shotgun (WGS) entry which is preliminary data.</text>
</comment>
<proteinExistence type="predicted"/>
<dbReference type="InterPro" id="IPR018767">
    <property type="entry name" value="Brl1/Brr6_dom"/>
</dbReference>
<feature type="domain" description="Brl1/Brr6" evidence="2">
    <location>
        <begin position="74"/>
        <end position="199"/>
    </location>
</feature>
<dbReference type="Pfam" id="PF10104">
    <property type="entry name" value="Brr6_like_C_C"/>
    <property type="match status" value="1"/>
</dbReference>
<accession>A0ABQ7HYW5</accession>